<feature type="non-terminal residue" evidence="1">
    <location>
        <position position="39"/>
    </location>
</feature>
<dbReference type="EMBL" id="AMCI01009434">
    <property type="protein sequence ID" value="EJW89493.1"/>
    <property type="molecule type" value="Genomic_DNA"/>
</dbReference>
<comment type="caution">
    <text evidence="1">The sequence shown here is derived from an EMBL/GenBank/DDBJ whole genome shotgun (WGS) entry which is preliminary data.</text>
</comment>
<accession>J9F4R5</accession>
<protein>
    <submittedName>
        <fullName evidence="1">Uncharacterized protein</fullName>
    </submittedName>
</protein>
<proteinExistence type="predicted"/>
<sequence length="39" mass="4453">MKKKKAHRVLRHTFERVNNGLPGQTVKGRGCNMEEEGCL</sequence>
<organism evidence="1">
    <name type="scientific">gut metagenome</name>
    <dbReference type="NCBI Taxonomy" id="749906"/>
    <lineage>
        <taxon>unclassified sequences</taxon>
        <taxon>metagenomes</taxon>
        <taxon>organismal metagenomes</taxon>
    </lineage>
</organism>
<dbReference type="AlphaFoldDB" id="J9F4R5"/>
<reference evidence="1" key="1">
    <citation type="journal article" date="2012" name="PLoS ONE">
        <title>Gene sets for utilization of primary and secondary nutrition supplies in the distal gut of endangered iberian lynx.</title>
        <authorList>
            <person name="Alcaide M."/>
            <person name="Messina E."/>
            <person name="Richter M."/>
            <person name="Bargiela R."/>
            <person name="Peplies J."/>
            <person name="Huws S.A."/>
            <person name="Newbold C.J."/>
            <person name="Golyshin P.N."/>
            <person name="Simon M.A."/>
            <person name="Lopez G."/>
            <person name="Yakimov M.M."/>
            <person name="Ferrer M."/>
        </authorList>
    </citation>
    <scope>NUCLEOTIDE SEQUENCE</scope>
</reference>
<gene>
    <name evidence="1" type="ORF">EVA_22400</name>
</gene>
<evidence type="ECO:0000313" key="1">
    <source>
        <dbReference type="EMBL" id="EJW89493.1"/>
    </source>
</evidence>
<name>J9F4R5_9ZZZZ</name>